<dbReference type="AlphaFoldDB" id="A0A2Z6DZP7"/>
<evidence type="ECO:0000259" key="6">
    <source>
        <dbReference type="Pfam" id="PF13860"/>
    </source>
</evidence>
<evidence type="ECO:0000259" key="7">
    <source>
        <dbReference type="Pfam" id="PF13861"/>
    </source>
</evidence>
<dbReference type="InterPro" id="IPR025965">
    <property type="entry name" value="FlgD/Vpr_Ig-like"/>
</dbReference>
<feature type="domain" description="FlgD Tudor-like" evidence="7">
    <location>
        <begin position="95"/>
        <end position="223"/>
    </location>
</feature>
<evidence type="ECO:0000313" key="8">
    <source>
        <dbReference type="EMBL" id="BBD77809.1"/>
    </source>
</evidence>
<dbReference type="Gene3D" id="2.30.30.910">
    <property type="match status" value="1"/>
</dbReference>
<protein>
    <recommendedName>
        <fullName evidence="2 5">Basal-body rod modification protein FlgD</fullName>
    </recommendedName>
</protein>
<dbReference type="Pfam" id="PF13861">
    <property type="entry name" value="FLgD_tudor"/>
    <property type="match status" value="1"/>
</dbReference>
<dbReference type="RefSeq" id="WP_119335513.1">
    <property type="nucleotide sequence ID" value="NZ_AP018558.1"/>
</dbReference>
<evidence type="ECO:0000256" key="3">
    <source>
        <dbReference type="ARBA" id="ARBA00022795"/>
    </source>
</evidence>
<evidence type="ECO:0000256" key="4">
    <source>
        <dbReference type="ARBA" id="ARBA00024746"/>
    </source>
</evidence>
<keyword evidence="8" id="KW-0282">Flagellum</keyword>
<organism evidence="8 9">
    <name type="scientific">Hydrogenophilus thermoluteolus</name>
    <name type="common">Pseudomonas hydrogenothermophila</name>
    <dbReference type="NCBI Taxonomy" id="297"/>
    <lineage>
        <taxon>Bacteria</taxon>
        <taxon>Pseudomonadati</taxon>
        <taxon>Pseudomonadota</taxon>
        <taxon>Hydrogenophilia</taxon>
        <taxon>Hydrogenophilales</taxon>
        <taxon>Hydrogenophilaceae</taxon>
        <taxon>Hydrogenophilus</taxon>
    </lineage>
</organism>
<dbReference type="InterPro" id="IPR025963">
    <property type="entry name" value="FLgD_Tudor"/>
</dbReference>
<proteinExistence type="inferred from homology"/>
<comment type="function">
    <text evidence="4 5">Required for flagellar hook formation. May act as a scaffolding protein.</text>
</comment>
<accession>A0A2Z6DZP7</accession>
<keyword evidence="9" id="KW-1185">Reference proteome</keyword>
<dbReference type="Gene3D" id="2.60.40.4070">
    <property type="match status" value="1"/>
</dbReference>
<feature type="domain" description="FlgD/Vpr Ig-like" evidence="6">
    <location>
        <begin position="113"/>
        <end position="183"/>
    </location>
</feature>
<gene>
    <name evidence="8" type="primary">flgD</name>
    <name evidence="8" type="ORF">HPTL_1549</name>
</gene>
<name>A0A2Z6DZP7_HYDTE</name>
<keyword evidence="8" id="KW-0969">Cilium</keyword>
<dbReference type="InterPro" id="IPR005648">
    <property type="entry name" value="FlgD"/>
</dbReference>
<evidence type="ECO:0000256" key="1">
    <source>
        <dbReference type="ARBA" id="ARBA00010577"/>
    </source>
</evidence>
<dbReference type="Pfam" id="PF13860">
    <property type="entry name" value="FlgD_ig"/>
    <property type="match status" value="1"/>
</dbReference>
<dbReference type="Proteomes" id="UP000262004">
    <property type="component" value="Chromosome"/>
</dbReference>
<dbReference type="KEGG" id="htl:HPTL_1549"/>
<evidence type="ECO:0000313" key="9">
    <source>
        <dbReference type="Proteomes" id="UP000262004"/>
    </source>
</evidence>
<evidence type="ECO:0000256" key="5">
    <source>
        <dbReference type="RuleBase" id="RU362076"/>
    </source>
</evidence>
<reference evidence="8 9" key="1">
    <citation type="submission" date="2018-04" db="EMBL/GenBank/DDBJ databases">
        <title>Complete genome sequence of Hydrogenophilus thermoluteolus TH-1.</title>
        <authorList>
            <person name="Arai H."/>
        </authorList>
    </citation>
    <scope>NUCLEOTIDE SEQUENCE [LARGE SCALE GENOMIC DNA]</scope>
    <source>
        <strain evidence="8 9">TH-1</strain>
    </source>
</reference>
<evidence type="ECO:0000256" key="2">
    <source>
        <dbReference type="ARBA" id="ARBA00016013"/>
    </source>
</evidence>
<dbReference type="EMBL" id="AP018558">
    <property type="protein sequence ID" value="BBD77809.1"/>
    <property type="molecule type" value="Genomic_DNA"/>
</dbReference>
<dbReference type="GO" id="GO:0044781">
    <property type="term" value="P:bacterial-type flagellum organization"/>
    <property type="evidence" value="ECO:0007669"/>
    <property type="project" value="UniProtKB-UniRule"/>
</dbReference>
<dbReference type="OrthoDB" id="9785233at2"/>
<dbReference type="Pfam" id="PF03963">
    <property type="entry name" value="FlgD"/>
    <property type="match status" value="1"/>
</dbReference>
<keyword evidence="8" id="KW-0966">Cell projection</keyword>
<comment type="similarity">
    <text evidence="1 5">Belongs to the FlgD family.</text>
</comment>
<keyword evidence="3 5" id="KW-1005">Bacterial flagellum biogenesis</keyword>
<sequence>MSAIPATSDATTATRADAILARLGGRQGSTASATDEMQNRFLTLLTTQLKNQDPLNPMDNAEVTSQLAQMSTVQGIENLNKMFQQFLDTNSVSELSALVGRGVLIEGERLELTQAGGVGGVELAQPADQVTVTLFDANGLPVRKLDLGALDAGTHNFVWDGRADDGQIAAPGTYRMVIEAKSNGDPVTAKALQLAQVTAVVRGPNGADLQLGSDGIYRLDEIKQVLS</sequence>